<dbReference type="OrthoDB" id="31170at2157"/>
<reference evidence="8" key="1">
    <citation type="journal article" date="2016" name="Genome Announc.">
        <title>Draft Genome Sequences of Methanobrevibacter curvatus DSM11111, Methanobrevibacter cuticularis DSM11139, Methanobrevibacter filiformis DSM11501, and Methanobrevibacter oralis DSM7256.</title>
        <authorList>
            <person name="Poehlein A."/>
            <person name="Seedorf H."/>
        </authorList>
    </citation>
    <scope>NUCLEOTIDE SEQUENCE [LARGE SCALE GENOMIC DNA]</scope>
    <source>
        <strain evidence="8">DSM 7256 / JCM 30027 / ZR</strain>
    </source>
</reference>
<evidence type="ECO:0000313" key="7">
    <source>
        <dbReference type="EMBL" id="KZX13410.1"/>
    </source>
</evidence>
<accession>A0A162FQ12</accession>
<evidence type="ECO:0000313" key="8">
    <source>
        <dbReference type="Proteomes" id="UP000077428"/>
    </source>
</evidence>
<dbReference type="Proteomes" id="UP000077428">
    <property type="component" value="Unassembled WGS sequence"/>
</dbReference>
<gene>
    <name evidence="7" type="primary">ykoC_1</name>
    <name evidence="7" type="ORF">MBORA_06380</name>
</gene>
<feature type="transmembrane region" description="Helical" evidence="6">
    <location>
        <begin position="27"/>
        <end position="53"/>
    </location>
</feature>
<dbReference type="PATRIC" id="fig|66851.6.peg.705"/>
<evidence type="ECO:0000256" key="6">
    <source>
        <dbReference type="SAM" id="Phobius"/>
    </source>
</evidence>
<organism evidence="7 8">
    <name type="scientific">Methanobrevibacter oralis</name>
    <dbReference type="NCBI Taxonomy" id="66851"/>
    <lineage>
        <taxon>Archaea</taxon>
        <taxon>Methanobacteriati</taxon>
        <taxon>Methanobacteriota</taxon>
        <taxon>Methanomada group</taxon>
        <taxon>Methanobacteria</taxon>
        <taxon>Methanobacteriales</taxon>
        <taxon>Methanobacteriaceae</taxon>
        <taxon>Methanobrevibacter</taxon>
    </lineage>
</organism>
<dbReference type="PANTHER" id="PTHR34857">
    <property type="entry name" value="SLL0384 PROTEIN"/>
    <property type="match status" value="1"/>
</dbReference>
<evidence type="ECO:0000256" key="3">
    <source>
        <dbReference type="ARBA" id="ARBA00022692"/>
    </source>
</evidence>
<sequence>MKIFFYDNDSFLNRLNPLSKVVTSLPFIFLICLINEIWIPLAFIVFTAFIVLVLGRIPLIRFLKILAPISIFFISIFILFLLASRSDLTVGSPILFSIGEFHFYEYSVRLGLIYAIRIFALLILILPFSLTTEPSTFIRSLIQNLNIPYKFSYGVMVAFRFIPMIETEFNVVRSAHKVMGFSDDKGIFSYFNKIKRYSIPLIVNSIRLGGRTALSMDSRAFGAFENRTYFKTLTFNRNDWIYIFAYWIIGLLIFIVAYKFGLMGKIGFYIGEFR</sequence>
<dbReference type="EMBL" id="LWMU01000050">
    <property type="protein sequence ID" value="KZX13410.1"/>
    <property type="molecule type" value="Genomic_DNA"/>
</dbReference>
<evidence type="ECO:0000256" key="1">
    <source>
        <dbReference type="ARBA" id="ARBA00004141"/>
    </source>
</evidence>
<name>A0A162FQ12_METOA</name>
<dbReference type="AlphaFoldDB" id="A0A162FQ12"/>
<keyword evidence="4 6" id="KW-1133">Transmembrane helix</keyword>
<comment type="subcellular location">
    <subcellularLocation>
        <location evidence="1">Membrane</location>
        <topology evidence="1">Multi-pass membrane protein</topology>
    </subcellularLocation>
</comment>
<evidence type="ECO:0000256" key="5">
    <source>
        <dbReference type="ARBA" id="ARBA00023136"/>
    </source>
</evidence>
<comment type="caution">
    <text evidence="7">The sequence shown here is derived from an EMBL/GenBank/DDBJ whole genome shotgun (WGS) entry which is preliminary data.</text>
</comment>
<dbReference type="InterPro" id="IPR003339">
    <property type="entry name" value="ABC/ECF_trnsptr_transmembrane"/>
</dbReference>
<dbReference type="Pfam" id="PF02361">
    <property type="entry name" value="CbiQ"/>
    <property type="match status" value="1"/>
</dbReference>
<dbReference type="STRING" id="66851.MBORA_06380"/>
<dbReference type="PANTHER" id="PTHR34857:SF2">
    <property type="entry name" value="SLL0384 PROTEIN"/>
    <property type="match status" value="1"/>
</dbReference>
<dbReference type="CDD" id="cd16914">
    <property type="entry name" value="EcfT"/>
    <property type="match status" value="1"/>
</dbReference>
<dbReference type="InterPro" id="IPR051611">
    <property type="entry name" value="ECF_transporter_component"/>
</dbReference>
<feature type="transmembrane region" description="Helical" evidence="6">
    <location>
        <begin position="65"/>
        <end position="86"/>
    </location>
</feature>
<keyword evidence="2" id="KW-1003">Cell membrane</keyword>
<keyword evidence="8" id="KW-1185">Reference proteome</keyword>
<feature type="transmembrane region" description="Helical" evidence="6">
    <location>
        <begin position="240"/>
        <end position="258"/>
    </location>
</feature>
<evidence type="ECO:0000256" key="2">
    <source>
        <dbReference type="ARBA" id="ARBA00022475"/>
    </source>
</evidence>
<evidence type="ECO:0000256" key="4">
    <source>
        <dbReference type="ARBA" id="ARBA00022989"/>
    </source>
</evidence>
<proteinExistence type="predicted"/>
<protein>
    <submittedName>
        <fullName evidence="7">HMP/thiamine permease protein YkoC</fullName>
    </submittedName>
</protein>
<feature type="transmembrane region" description="Helical" evidence="6">
    <location>
        <begin position="106"/>
        <end position="126"/>
    </location>
</feature>
<keyword evidence="5 6" id="KW-0472">Membrane</keyword>
<dbReference type="GO" id="GO:0005886">
    <property type="term" value="C:plasma membrane"/>
    <property type="evidence" value="ECO:0007669"/>
    <property type="project" value="UniProtKB-ARBA"/>
</dbReference>
<keyword evidence="3 6" id="KW-0812">Transmembrane</keyword>